<organism evidence="1 2">
    <name type="scientific">Salix dunnii</name>
    <dbReference type="NCBI Taxonomy" id="1413687"/>
    <lineage>
        <taxon>Eukaryota</taxon>
        <taxon>Viridiplantae</taxon>
        <taxon>Streptophyta</taxon>
        <taxon>Embryophyta</taxon>
        <taxon>Tracheophyta</taxon>
        <taxon>Spermatophyta</taxon>
        <taxon>Magnoliopsida</taxon>
        <taxon>eudicotyledons</taxon>
        <taxon>Gunneridae</taxon>
        <taxon>Pentapetalae</taxon>
        <taxon>rosids</taxon>
        <taxon>fabids</taxon>
        <taxon>Malpighiales</taxon>
        <taxon>Salicaceae</taxon>
        <taxon>Saliceae</taxon>
        <taxon>Salix</taxon>
    </lineage>
</organism>
<dbReference type="InterPro" id="IPR012677">
    <property type="entry name" value="Nucleotide-bd_a/b_plait_sf"/>
</dbReference>
<dbReference type="OrthoDB" id="1099063at2759"/>
<evidence type="ECO:0000313" key="2">
    <source>
        <dbReference type="Proteomes" id="UP000657918"/>
    </source>
</evidence>
<dbReference type="Gene3D" id="3.30.70.330">
    <property type="match status" value="1"/>
</dbReference>
<sequence>MPRYDDRYANTRLYVGHLAARTRSRDLEHLFSKYGRLNLTPLTCSLQQSNSISVRFLCLNTPDPKLKQ</sequence>
<dbReference type="GO" id="GO:0003676">
    <property type="term" value="F:nucleic acid binding"/>
    <property type="evidence" value="ECO:0007669"/>
    <property type="project" value="InterPro"/>
</dbReference>
<keyword evidence="2" id="KW-1185">Reference proteome</keyword>
<name>A0A835MG12_9ROSI</name>
<accession>A0A835MG12</accession>
<dbReference type="InterPro" id="IPR035979">
    <property type="entry name" value="RBD_domain_sf"/>
</dbReference>
<reference evidence="1 2" key="1">
    <citation type="submission" date="2020-10" db="EMBL/GenBank/DDBJ databases">
        <title>Plant Genome Project.</title>
        <authorList>
            <person name="Zhang R.-G."/>
        </authorList>
    </citation>
    <scope>NUCLEOTIDE SEQUENCE [LARGE SCALE GENOMIC DNA]</scope>
    <source>
        <strain evidence="1">FAFU-HL-1</strain>
        <tissue evidence="1">Leaf</tissue>
    </source>
</reference>
<evidence type="ECO:0008006" key="3">
    <source>
        <dbReference type="Google" id="ProtNLM"/>
    </source>
</evidence>
<gene>
    <name evidence="1" type="ORF">SADUNF_Sadunf16G0087800</name>
</gene>
<dbReference type="SUPFAM" id="SSF54928">
    <property type="entry name" value="RNA-binding domain, RBD"/>
    <property type="match status" value="1"/>
</dbReference>
<dbReference type="AlphaFoldDB" id="A0A835MG12"/>
<dbReference type="Proteomes" id="UP000657918">
    <property type="component" value="Chromosome 16"/>
</dbReference>
<proteinExistence type="predicted"/>
<evidence type="ECO:0000313" key="1">
    <source>
        <dbReference type="EMBL" id="KAF9665107.1"/>
    </source>
</evidence>
<comment type="caution">
    <text evidence="1">The sequence shown here is derived from an EMBL/GenBank/DDBJ whole genome shotgun (WGS) entry which is preliminary data.</text>
</comment>
<dbReference type="EMBL" id="JADGMS010000016">
    <property type="protein sequence ID" value="KAF9665107.1"/>
    <property type="molecule type" value="Genomic_DNA"/>
</dbReference>
<protein>
    <recommendedName>
        <fullName evidence="3">Arginine/serine-rich splicing factor</fullName>
    </recommendedName>
</protein>